<dbReference type="AlphaFoldDB" id="A0A0F6TB12"/>
<dbReference type="RefSeq" id="WP_046453364.1">
    <property type="nucleotide sequence ID" value="NZ_CP011311.1"/>
</dbReference>
<dbReference type="SUPFAM" id="SSF56601">
    <property type="entry name" value="beta-lactamase/transpeptidase-like"/>
    <property type="match status" value="1"/>
</dbReference>
<dbReference type="STRING" id="161896.UL81_05540"/>
<dbReference type="InterPro" id="IPR012338">
    <property type="entry name" value="Beta-lactam/transpept-like"/>
</dbReference>
<sequence length="262" mass="28238">MAATLLAGCTPPNQQDAEPQLRDTAVEKSDIQADLDELIEEVENERDVKAGLAISGENRVLTAGVEGMSPAWSTIKVPIAIAALRGGADESLVDLAIKESDNDAASALWSQVVWTEGDPAEVINDMLKHYDAEADINTAAFGYSEWPLKQQANFGRQIECIPEAEYVYEALDDVVDWQKEGLSAQPNTRAKGGWGLSEVDDIYTDRQVGEMTIDGGDIGLAITIEGTEEEESRDALNDLAEGVVEVAAVAVEEGIVKQRTEC</sequence>
<dbReference type="KEGG" id="ccj:UL81_05540"/>
<proteinExistence type="predicted"/>
<dbReference type="Proteomes" id="UP000033566">
    <property type="component" value="Chromosome"/>
</dbReference>
<gene>
    <name evidence="1" type="ORF">UL81_05540</name>
</gene>
<organism evidence="1 2">
    <name type="scientific">Corynebacterium camporealensis</name>
    <dbReference type="NCBI Taxonomy" id="161896"/>
    <lineage>
        <taxon>Bacteria</taxon>
        <taxon>Bacillati</taxon>
        <taxon>Actinomycetota</taxon>
        <taxon>Actinomycetes</taxon>
        <taxon>Mycobacteriales</taxon>
        <taxon>Corynebacteriaceae</taxon>
        <taxon>Corynebacterium</taxon>
    </lineage>
</organism>
<keyword evidence="2" id="KW-1185">Reference proteome</keyword>
<evidence type="ECO:0000313" key="1">
    <source>
        <dbReference type="EMBL" id="AKE39076.1"/>
    </source>
</evidence>
<accession>A0A0F6TB12</accession>
<evidence type="ECO:0000313" key="2">
    <source>
        <dbReference type="Proteomes" id="UP000033566"/>
    </source>
</evidence>
<dbReference type="HOGENOM" id="CLU_055774_1_0_11"/>
<name>A0A0F6TB12_9CORY</name>
<dbReference type="PATRIC" id="fig|161896.4.peg.1087"/>
<dbReference type="Gene3D" id="3.40.710.10">
    <property type="entry name" value="DD-peptidase/beta-lactamase superfamily"/>
    <property type="match status" value="1"/>
</dbReference>
<protein>
    <submittedName>
        <fullName evidence="1">Uncharacterized protein</fullName>
    </submittedName>
</protein>
<dbReference type="EMBL" id="CP011311">
    <property type="protein sequence ID" value="AKE39076.1"/>
    <property type="molecule type" value="Genomic_DNA"/>
</dbReference>
<reference evidence="1 2" key="1">
    <citation type="journal article" date="2015" name="Genome Announc.">
        <title>Complete Genome Sequence of Corynebacterium camporealensis DSM 44610, Isolated from the Milk of a Manchega Sheep with Subclinical Mastitis.</title>
        <authorList>
            <person name="Ruckert C."/>
            <person name="Albersmeier A."/>
            <person name="Winkler A."/>
            <person name="Tauch A."/>
        </authorList>
    </citation>
    <scope>NUCLEOTIDE SEQUENCE [LARGE SCALE GENOMIC DNA]</scope>
    <source>
        <strain evidence="1 2">DSM 44610</strain>
    </source>
</reference>